<evidence type="ECO:0000313" key="2">
    <source>
        <dbReference type="Proteomes" id="UP001054837"/>
    </source>
</evidence>
<reference evidence="1 2" key="1">
    <citation type="submission" date="2021-06" db="EMBL/GenBank/DDBJ databases">
        <title>Caerostris darwini draft genome.</title>
        <authorList>
            <person name="Kono N."/>
            <person name="Arakawa K."/>
        </authorList>
    </citation>
    <scope>NUCLEOTIDE SEQUENCE [LARGE SCALE GENOMIC DNA]</scope>
</reference>
<protein>
    <submittedName>
        <fullName evidence="1">Uncharacterized protein</fullName>
    </submittedName>
</protein>
<keyword evidence="2" id="KW-1185">Reference proteome</keyword>
<gene>
    <name evidence="1" type="ORF">CDAR_248871</name>
</gene>
<evidence type="ECO:0000313" key="1">
    <source>
        <dbReference type="EMBL" id="GIY70874.1"/>
    </source>
</evidence>
<dbReference type="PANTHER" id="PTHR21261:SF15">
    <property type="entry name" value="BEATEN PATH IIIA, ISOFORM D-RELATED"/>
    <property type="match status" value="1"/>
</dbReference>
<dbReference type="Proteomes" id="UP001054837">
    <property type="component" value="Unassembled WGS sequence"/>
</dbReference>
<sequence length="76" mass="8428">MQLSKSGSQSVYLRNVELTSGGKYRCEVSAEAPEFQTVAAEKKMDVFVIKLPMLETLSSNCKLCINTLTSLYLCET</sequence>
<name>A0AAV4VM39_9ARAC</name>
<organism evidence="1 2">
    <name type="scientific">Caerostris darwini</name>
    <dbReference type="NCBI Taxonomy" id="1538125"/>
    <lineage>
        <taxon>Eukaryota</taxon>
        <taxon>Metazoa</taxon>
        <taxon>Ecdysozoa</taxon>
        <taxon>Arthropoda</taxon>
        <taxon>Chelicerata</taxon>
        <taxon>Arachnida</taxon>
        <taxon>Araneae</taxon>
        <taxon>Araneomorphae</taxon>
        <taxon>Entelegynae</taxon>
        <taxon>Araneoidea</taxon>
        <taxon>Araneidae</taxon>
        <taxon>Caerostris</taxon>
    </lineage>
</organism>
<dbReference type="PANTHER" id="PTHR21261">
    <property type="entry name" value="BEAT PROTEIN"/>
    <property type="match status" value="1"/>
</dbReference>
<dbReference type="EMBL" id="BPLQ01013242">
    <property type="protein sequence ID" value="GIY70874.1"/>
    <property type="molecule type" value="Genomic_DNA"/>
</dbReference>
<accession>A0AAV4VM39</accession>
<comment type="caution">
    <text evidence="1">The sequence shown here is derived from an EMBL/GenBank/DDBJ whole genome shotgun (WGS) entry which is preliminary data.</text>
</comment>
<dbReference type="AlphaFoldDB" id="A0AAV4VM39"/>
<proteinExistence type="predicted"/>